<dbReference type="PANTHER" id="PTHR30561">
    <property type="entry name" value="SMR FAMILY PROTON-DEPENDENT DRUG EFFLUX TRANSPORTER SUGE"/>
    <property type="match status" value="1"/>
</dbReference>
<keyword evidence="5 9" id="KW-1133">Transmembrane helix</keyword>
<sequence length="115" mass="12390">MINEKMSAYGALFVAILLEIVGTTCLQKSDQFTKLVPTLAMAGCYLGAFYFLSIVLKTIPVGLAYAIWSGLGIVLISTVGFFVFRQRLDAPAVVGLGFIVLGVVIINVFSNSRVH</sequence>
<evidence type="ECO:0000256" key="7">
    <source>
        <dbReference type="ARBA" id="ARBA00038032"/>
    </source>
</evidence>
<evidence type="ECO:0000313" key="11">
    <source>
        <dbReference type="Proteomes" id="UP000597138"/>
    </source>
</evidence>
<evidence type="ECO:0000256" key="1">
    <source>
        <dbReference type="ARBA" id="ARBA00004651"/>
    </source>
</evidence>
<keyword evidence="4 8" id="KW-0812">Transmembrane</keyword>
<accession>A0ABQ1R0M4</accession>
<dbReference type="Gene3D" id="1.10.3730.20">
    <property type="match status" value="1"/>
</dbReference>
<dbReference type="InterPro" id="IPR000390">
    <property type="entry name" value="Small_drug/metabolite_transptr"/>
</dbReference>
<name>A0ABQ1R0M4_9BURK</name>
<evidence type="ECO:0000256" key="6">
    <source>
        <dbReference type="ARBA" id="ARBA00023136"/>
    </source>
</evidence>
<evidence type="ECO:0000256" key="4">
    <source>
        <dbReference type="ARBA" id="ARBA00022692"/>
    </source>
</evidence>
<feature type="transmembrane region" description="Helical" evidence="9">
    <location>
        <begin position="63"/>
        <end position="84"/>
    </location>
</feature>
<dbReference type="EMBL" id="BMEG01000001">
    <property type="protein sequence ID" value="GGD52206.1"/>
    <property type="molecule type" value="Genomic_DNA"/>
</dbReference>
<evidence type="ECO:0000256" key="3">
    <source>
        <dbReference type="ARBA" id="ARBA00022475"/>
    </source>
</evidence>
<keyword evidence="3" id="KW-1003">Cell membrane</keyword>
<protein>
    <submittedName>
        <fullName evidence="10">QacE family quaternary ammonium compound efflux SMR transporter</fullName>
    </submittedName>
</protein>
<dbReference type="Proteomes" id="UP000597138">
    <property type="component" value="Unassembled WGS sequence"/>
</dbReference>
<dbReference type="SUPFAM" id="SSF103481">
    <property type="entry name" value="Multidrug resistance efflux transporter EmrE"/>
    <property type="match status" value="1"/>
</dbReference>
<keyword evidence="6 9" id="KW-0472">Membrane</keyword>
<feature type="transmembrane region" description="Helical" evidence="9">
    <location>
        <begin position="38"/>
        <end position="56"/>
    </location>
</feature>
<gene>
    <name evidence="10" type="ORF">GCM10010985_02390</name>
</gene>
<evidence type="ECO:0000256" key="9">
    <source>
        <dbReference type="SAM" id="Phobius"/>
    </source>
</evidence>
<comment type="caution">
    <text evidence="10">The sequence shown here is derived from an EMBL/GenBank/DDBJ whole genome shotgun (WGS) entry which is preliminary data.</text>
</comment>
<comment type="subcellular location">
    <subcellularLocation>
        <location evidence="1 8">Cell membrane</location>
        <topology evidence="1 8">Multi-pass membrane protein</topology>
    </subcellularLocation>
</comment>
<feature type="transmembrane region" description="Helical" evidence="9">
    <location>
        <begin position="90"/>
        <end position="109"/>
    </location>
</feature>
<proteinExistence type="inferred from homology"/>
<evidence type="ECO:0000256" key="5">
    <source>
        <dbReference type="ARBA" id="ARBA00022989"/>
    </source>
</evidence>
<keyword evidence="2" id="KW-0813">Transport</keyword>
<evidence type="ECO:0000313" key="10">
    <source>
        <dbReference type="EMBL" id="GGD52206.1"/>
    </source>
</evidence>
<organism evidence="10 11">
    <name type="scientific">Caballeronia grimmiae</name>
    <dbReference type="NCBI Taxonomy" id="1071679"/>
    <lineage>
        <taxon>Bacteria</taxon>
        <taxon>Pseudomonadati</taxon>
        <taxon>Pseudomonadota</taxon>
        <taxon>Betaproteobacteria</taxon>
        <taxon>Burkholderiales</taxon>
        <taxon>Burkholderiaceae</taxon>
        <taxon>Caballeronia</taxon>
    </lineage>
</organism>
<dbReference type="RefSeq" id="WP_035969579.1">
    <property type="nucleotide sequence ID" value="NZ_BMEG01000001.1"/>
</dbReference>
<reference evidence="11" key="1">
    <citation type="journal article" date="2019" name="Int. J. Syst. Evol. Microbiol.">
        <title>The Global Catalogue of Microorganisms (GCM) 10K type strain sequencing project: providing services to taxonomists for standard genome sequencing and annotation.</title>
        <authorList>
            <consortium name="The Broad Institute Genomics Platform"/>
            <consortium name="The Broad Institute Genome Sequencing Center for Infectious Disease"/>
            <person name="Wu L."/>
            <person name="Ma J."/>
        </authorList>
    </citation>
    <scope>NUCLEOTIDE SEQUENCE [LARGE SCALE GENOMIC DNA]</scope>
    <source>
        <strain evidence="11">CGMCC 1.11013</strain>
    </source>
</reference>
<evidence type="ECO:0000256" key="2">
    <source>
        <dbReference type="ARBA" id="ARBA00022448"/>
    </source>
</evidence>
<evidence type="ECO:0000256" key="8">
    <source>
        <dbReference type="RuleBase" id="RU003942"/>
    </source>
</evidence>
<dbReference type="InterPro" id="IPR037185">
    <property type="entry name" value="EmrE-like"/>
</dbReference>
<keyword evidence="11" id="KW-1185">Reference proteome</keyword>
<dbReference type="Pfam" id="PF00893">
    <property type="entry name" value="Multi_Drug_Res"/>
    <property type="match status" value="1"/>
</dbReference>
<comment type="similarity">
    <text evidence="7 8">Belongs to the drug/metabolite transporter (DMT) superfamily. Small multidrug resistance (SMR) (TC 2.A.7.1) family.</text>
</comment>
<dbReference type="PANTHER" id="PTHR30561:SF1">
    <property type="entry name" value="MULTIDRUG TRANSPORTER EMRE"/>
    <property type="match status" value="1"/>
</dbReference>
<dbReference type="InterPro" id="IPR045324">
    <property type="entry name" value="Small_multidrug_res"/>
</dbReference>